<reference evidence="2" key="2">
    <citation type="submission" date="2020-11" db="EMBL/GenBank/DDBJ databases">
        <authorList>
            <person name="Cecchin M."/>
            <person name="Marcolungo L."/>
            <person name="Rossato M."/>
            <person name="Girolomoni L."/>
            <person name="Cosentino E."/>
            <person name="Cuine S."/>
            <person name="Li-Beisson Y."/>
            <person name="Delledonne M."/>
            <person name="Ballottari M."/>
        </authorList>
    </citation>
    <scope>NUCLEOTIDE SEQUENCE</scope>
    <source>
        <strain evidence="2">211/11P</strain>
        <tissue evidence="2">Whole cell</tissue>
    </source>
</reference>
<name>A0A9D4TVH8_CHLVU</name>
<dbReference type="Pfam" id="PF20711">
    <property type="entry name" value="DUF6825"/>
    <property type="match status" value="1"/>
</dbReference>
<organism evidence="2 3">
    <name type="scientific">Chlorella vulgaris</name>
    <name type="common">Green alga</name>
    <dbReference type="NCBI Taxonomy" id="3077"/>
    <lineage>
        <taxon>Eukaryota</taxon>
        <taxon>Viridiplantae</taxon>
        <taxon>Chlorophyta</taxon>
        <taxon>core chlorophytes</taxon>
        <taxon>Trebouxiophyceae</taxon>
        <taxon>Chlorellales</taxon>
        <taxon>Chlorellaceae</taxon>
        <taxon>Chlorella clade</taxon>
        <taxon>Chlorella</taxon>
    </lineage>
</organism>
<dbReference type="EMBL" id="SIDB01000002">
    <property type="protein sequence ID" value="KAI3436000.1"/>
    <property type="molecule type" value="Genomic_DNA"/>
</dbReference>
<dbReference type="PANTHER" id="PTHR35745">
    <property type="entry name" value="BNACNNG14650D PROTEIN"/>
    <property type="match status" value="1"/>
</dbReference>
<dbReference type="Proteomes" id="UP001055712">
    <property type="component" value="Unassembled WGS sequence"/>
</dbReference>
<evidence type="ECO:0008006" key="4">
    <source>
        <dbReference type="Google" id="ProtNLM"/>
    </source>
</evidence>
<accession>A0A9D4TVH8</accession>
<dbReference type="AlphaFoldDB" id="A0A9D4TVH8"/>
<protein>
    <recommendedName>
        <fullName evidence="4">Thylakoid lumen</fullName>
    </recommendedName>
</protein>
<evidence type="ECO:0000256" key="1">
    <source>
        <dbReference type="SAM" id="MobiDB-lite"/>
    </source>
</evidence>
<feature type="region of interest" description="Disordered" evidence="1">
    <location>
        <begin position="106"/>
        <end position="141"/>
    </location>
</feature>
<feature type="region of interest" description="Disordered" evidence="1">
    <location>
        <begin position="1"/>
        <end position="47"/>
    </location>
</feature>
<feature type="compositionally biased region" description="Polar residues" evidence="1">
    <location>
        <begin position="1"/>
        <end position="16"/>
    </location>
</feature>
<comment type="caution">
    <text evidence="2">The sequence shown here is derived from an EMBL/GenBank/DDBJ whole genome shotgun (WGS) entry which is preliminary data.</text>
</comment>
<keyword evidence="3" id="KW-1185">Reference proteome</keyword>
<feature type="compositionally biased region" description="Low complexity" evidence="1">
    <location>
        <begin position="110"/>
        <end position="136"/>
    </location>
</feature>
<dbReference type="GO" id="GO:0010027">
    <property type="term" value="P:thylakoid membrane organization"/>
    <property type="evidence" value="ECO:0007669"/>
    <property type="project" value="InterPro"/>
</dbReference>
<reference evidence="2" key="1">
    <citation type="journal article" date="2019" name="Plant J.">
        <title>Chlorella vulgaris genome assembly and annotation reveals the molecular basis for metabolic acclimation to high light conditions.</title>
        <authorList>
            <person name="Cecchin M."/>
            <person name="Marcolungo L."/>
            <person name="Rossato M."/>
            <person name="Girolomoni L."/>
            <person name="Cosentino E."/>
            <person name="Cuine S."/>
            <person name="Li-Beisson Y."/>
            <person name="Delledonne M."/>
            <person name="Ballottari M."/>
        </authorList>
    </citation>
    <scope>NUCLEOTIDE SEQUENCE</scope>
    <source>
        <strain evidence="2">211/11P</strain>
    </source>
</reference>
<feature type="compositionally biased region" description="Low complexity" evidence="1">
    <location>
        <begin position="23"/>
        <end position="38"/>
    </location>
</feature>
<sequence length="171" mass="18070">MSTAAMQLRPGSSTAFATGRRLSTSSRAAAPCRRSSSRNSRRDVTASAQESRNALEVFYVGRAIAEVLSERLGAAFGDALADFGRLDAETRQAMREFQEDVMARAQREMAASAGGSGSSVASDGTSTTTFGSAAGAPPDLPALVDDLRAEVASARAVLQQLKLKQQDQPRW</sequence>
<proteinExistence type="predicted"/>
<evidence type="ECO:0000313" key="3">
    <source>
        <dbReference type="Proteomes" id="UP001055712"/>
    </source>
</evidence>
<dbReference type="InterPro" id="IPR040003">
    <property type="entry name" value="PG18-like"/>
</dbReference>
<gene>
    <name evidence="2" type="ORF">D9Q98_002057</name>
</gene>
<evidence type="ECO:0000313" key="2">
    <source>
        <dbReference type="EMBL" id="KAI3436000.1"/>
    </source>
</evidence>
<dbReference type="PANTHER" id="PTHR35745:SF1">
    <property type="entry name" value="OS04G0513000 PROTEIN"/>
    <property type="match status" value="1"/>
</dbReference>